<evidence type="ECO:0000313" key="3">
    <source>
        <dbReference type="EMBL" id="ATU31815.1"/>
    </source>
</evidence>
<dbReference type="PANTHER" id="PTHR11487:SF0">
    <property type="entry name" value="S-ACYL FATTY ACID SYNTHASE THIOESTERASE, MEDIUM CHAIN"/>
    <property type="match status" value="1"/>
</dbReference>
<protein>
    <submittedName>
        <fullName evidence="3">Thioesterase</fullName>
    </submittedName>
</protein>
<evidence type="ECO:0000259" key="2">
    <source>
        <dbReference type="Pfam" id="PF00975"/>
    </source>
</evidence>
<dbReference type="GO" id="GO:0008610">
    <property type="term" value="P:lipid biosynthetic process"/>
    <property type="evidence" value="ECO:0007669"/>
    <property type="project" value="TreeGrafter"/>
</dbReference>
<feature type="domain" description="Thioesterase" evidence="2">
    <location>
        <begin position="25"/>
        <end position="237"/>
    </location>
</feature>
<name>A0A2D3E331_9ACTN</name>
<comment type="similarity">
    <text evidence="1">Belongs to the thioesterase family.</text>
</comment>
<dbReference type="Pfam" id="PF00975">
    <property type="entry name" value="Thioesterase"/>
    <property type="match status" value="1"/>
</dbReference>
<reference evidence="3" key="1">
    <citation type="journal article" date="2017" name="J. Nat. Prod.">
        <title>Genomics-Driven Discovery of Chlorinated Cyclic Hexapeptides Ulleungmycins A and B from a Streptomyces Species.</title>
        <authorList>
            <person name="Son S."/>
            <person name="Hong Y.S."/>
            <person name="Jang M."/>
            <person name="Heo K.T."/>
            <person name="Lee B."/>
            <person name="Jang J.P."/>
            <person name="Kim J.W."/>
            <person name="Ryoo I.J."/>
            <person name="Kim W.G."/>
            <person name="Ko S.K."/>
            <person name="Kim B.Y."/>
            <person name="Jang J.H."/>
            <person name="Ahn J.S."/>
        </authorList>
    </citation>
    <scope>NUCLEOTIDE SEQUENCE</scope>
    <source>
        <strain evidence="3">KCB13F003</strain>
    </source>
</reference>
<dbReference type="InterPro" id="IPR001031">
    <property type="entry name" value="Thioesterase"/>
</dbReference>
<dbReference type="PANTHER" id="PTHR11487">
    <property type="entry name" value="THIOESTERASE"/>
    <property type="match status" value="1"/>
</dbReference>
<dbReference type="InterPro" id="IPR029058">
    <property type="entry name" value="AB_hydrolase_fold"/>
</dbReference>
<dbReference type="Gene3D" id="3.40.50.1820">
    <property type="entry name" value="alpha/beta hydrolase"/>
    <property type="match status" value="1"/>
</dbReference>
<dbReference type="AlphaFoldDB" id="A0A2D3E331"/>
<dbReference type="EMBL" id="MF541667">
    <property type="protein sequence ID" value="ATU31815.1"/>
    <property type="molecule type" value="Genomic_DNA"/>
</dbReference>
<organism evidence="3">
    <name type="scientific">Streptomyces sp. KCB13F003</name>
    <dbReference type="NCBI Taxonomy" id="2052824"/>
    <lineage>
        <taxon>Bacteria</taxon>
        <taxon>Bacillati</taxon>
        <taxon>Actinomycetota</taxon>
        <taxon>Actinomycetes</taxon>
        <taxon>Kitasatosporales</taxon>
        <taxon>Streptomycetaceae</taxon>
        <taxon>Streptomyces</taxon>
    </lineage>
</organism>
<accession>A0A2D3E331</accession>
<gene>
    <name evidence="3" type="primary">ulm7</name>
</gene>
<dbReference type="SUPFAM" id="SSF53474">
    <property type="entry name" value="alpha/beta-Hydrolases"/>
    <property type="match status" value="1"/>
</dbReference>
<proteinExistence type="inferred from homology"/>
<evidence type="ECO:0000256" key="1">
    <source>
        <dbReference type="ARBA" id="ARBA00007169"/>
    </source>
</evidence>
<sequence length="253" mass="27569">MPVNPRSASPRWAVARPARPAAAVRLFCFPYAGGGSSLFTSWSRFLPETIEVCPVLLPGREERFGEAPRTRVEDLVPELAENLAGWFDKPFAFFGHSMGGEIAFSLARHLCQGGPARPVHVFVSGCVPHPSPVLRHTLPDGELLAEIRKMNGAPPEFLENPELIELLLPMLRADFALAENCVPAPDAVIPVDVTAFAGSADPEATHRQVQDWAEHVGGRFTSHELTGDHFFLREAAPLLEIVGRTLGQQVSGR</sequence>
<dbReference type="InterPro" id="IPR012223">
    <property type="entry name" value="TEII"/>
</dbReference>